<name>A0A564ZDC6_HYMDI</name>
<organism evidence="2 3">
    <name type="scientific">Hymenolepis diminuta</name>
    <name type="common">Rat tapeworm</name>
    <dbReference type="NCBI Taxonomy" id="6216"/>
    <lineage>
        <taxon>Eukaryota</taxon>
        <taxon>Metazoa</taxon>
        <taxon>Spiralia</taxon>
        <taxon>Lophotrochozoa</taxon>
        <taxon>Platyhelminthes</taxon>
        <taxon>Cestoda</taxon>
        <taxon>Eucestoda</taxon>
        <taxon>Cyclophyllidea</taxon>
        <taxon>Hymenolepididae</taxon>
        <taxon>Hymenolepis</taxon>
    </lineage>
</organism>
<dbReference type="AlphaFoldDB" id="A0A564ZDC6"/>
<proteinExistence type="predicted"/>
<evidence type="ECO:0000313" key="2">
    <source>
        <dbReference type="EMBL" id="VUZ57362.1"/>
    </source>
</evidence>
<sequence>MSASVNFKKSPSLNYRQYGQSKYPSSSESQHPPKPPAQPPTSFMHHPEDVLSAPPPQQPTTASQWLTVPPASPFSPHQGASSPMFHHPTTHSTFQLHPECYGQMPPTVNLSHAAAFMCNYSPVDPAARFYVNGSLTQTIEGWPTAYQQPRTPQSGPHPGYSFHPHEMGLPP</sequence>
<evidence type="ECO:0000313" key="3">
    <source>
        <dbReference type="Proteomes" id="UP000321570"/>
    </source>
</evidence>
<accession>A0A564ZDC6</accession>
<dbReference type="EMBL" id="CABIJS010000716">
    <property type="protein sequence ID" value="VUZ57362.1"/>
    <property type="molecule type" value="Genomic_DNA"/>
</dbReference>
<feature type="compositionally biased region" description="Polar residues" evidence="1">
    <location>
        <begin position="1"/>
        <end position="30"/>
    </location>
</feature>
<evidence type="ECO:0000256" key="1">
    <source>
        <dbReference type="SAM" id="MobiDB-lite"/>
    </source>
</evidence>
<feature type="region of interest" description="Disordered" evidence="1">
    <location>
        <begin position="145"/>
        <end position="171"/>
    </location>
</feature>
<feature type="non-terminal residue" evidence="2">
    <location>
        <position position="171"/>
    </location>
</feature>
<protein>
    <submittedName>
        <fullName evidence="2">Uncharacterized protein</fullName>
    </submittedName>
</protein>
<reference evidence="2 3" key="1">
    <citation type="submission" date="2019-07" db="EMBL/GenBank/DDBJ databases">
        <authorList>
            <person name="Jastrzebski P J."/>
            <person name="Paukszto L."/>
            <person name="Jastrzebski P J."/>
        </authorList>
    </citation>
    <scope>NUCLEOTIDE SEQUENCE [LARGE SCALE GENOMIC DNA]</scope>
    <source>
        <strain evidence="2 3">WMS-il1</strain>
    </source>
</reference>
<feature type="compositionally biased region" description="Polar residues" evidence="1">
    <location>
        <begin position="145"/>
        <end position="154"/>
    </location>
</feature>
<gene>
    <name evidence="2" type="ORF">WMSIL1_LOCUS14789</name>
</gene>
<dbReference type="Proteomes" id="UP000321570">
    <property type="component" value="Unassembled WGS sequence"/>
</dbReference>
<keyword evidence="3" id="KW-1185">Reference proteome</keyword>
<feature type="region of interest" description="Disordered" evidence="1">
    <location>
        <begin position="1"/>
        <end position="83"/>
    </location>
</feature>